<evidence type="ECO:0000259" key="4">
    <source>
        <dbReference type="PROSITE" id="PS50097"/>
    </source>
</evidence>
<dbReference type="AlphaFoldDB" id="A0A2T7P1P8"/>
<dbReference type="Gene3D" id="3.30.710.10">
    <property type="entry name" value="Potassium Channel Kv1.1, Chain A"/>
    <property type="match status" value="1"/>
</dbReference>
<dbReference type="STRING" id="400727.A0A2T7P1P8"/>
<protein>
    <recommendedName>
        <fullName evidence="4">BTB domain-containing protein</fullName>
    </recommendedName>
</protein>
<dbReference type="InterPro" id="IPR000210">
    <property type="entry name" value="BTB/POZ_dom"/>
</dbReference>
<organism evidence="5 6">
    <name type="scientific">Pomacea canaliculata</name>
    <name type="common">Golden apple snail</name>
    <dbReference type="NCBI Taxonomy" id="400727"/>
    <lineage>
        <taxon>Eukaryota</taxon>
        <taxon>Metazoa</taxon>
        <taxon>Spiralia</taxon>
        <taxon>Lophotrochozoa</taxon>
        <taxon>Mollusca</taxon>
        <taxon>Gastropoda</taxon>
        <taxon>Caenogastropoda</taxon>
        <taxon>Architaenioglossa</taxon>
        <taxon>Ampullarioidea</taxon>
        <taxon>Ampullariidae</taxon>
        <taxon>Pomacea</taxon>
    </lineage>
</organism>
<dbReference type="CDD" id="cd18186">
    <property type="entry name" value="BTB_POZ_ZBTB_KLHL-like"/>
    <property type="match status" value="1"/>
</dbReference>
<evidence type="ECO:0000256" key="1">
    <source>
        <dbReference type="ARBA" id="ARBA00022441"/>
    </source>
</evidence>
<dbReference type="Gene3D" id="1.25.40.420">
    <property type="match status" value="1"/>
</dbReference>
<dbReference type="SMART" id="SM00612">
    <property type="entry name" value="Kelch"/>
    <property type="match status" value="2"/>
</dbReference>
<feature type="domain" description="BTB" evidence="4">
    <location>
        <begin position="28"/>
        <end position="97"/>
    </location>
</feature>
<dbReference type="InterPro" id="IPR056734">
    <property type="entry name" value="NANM"/>
</dbReference>
<name>A0A2T7P1P8_POMCA</name>
<dbReference type="InterPro" id="IPR006652">
    <property type="entry name" value="Kelch_1"/>
</dbReference>
<dbReference type="Pfam" id="PF07707">
    <property type="entry name" value="BACK"/>
    <property type="match status" value="1"/>
</dbReference>
<dbReference type="PANTHER" id="PTHR24412:SF489">
    <property type="entry name" value="RING FINGER DOMAIN AND KELCH REPEAT-CONTAINING PROTEIN DDB_G0271372"/>
    <property type="match status" value="1"/>
</dbReference>
<dbReference type="Pfam" id="PF00651">
    <property type="entry name" value="BTB"/>
    <property type="match status" value="1"/>
</dbReference>
<evidence type="ECO:0000313" key="6">
    <source>
        <dbReference type="Proteomes" id="UP000245119"/>
    </source>
</evidence>
<dbReference type="Pfam" id="PF24996">
    <property type="entry name" value="NANM"/>
    <property type="match status" value="1"/>
</dbReference>
<proteinExistence type="predicted"/>
<dbReference type="InterPro" id="IPR015915">
    <property type="entry name" value="Kelch-typ_b-propeller"/>
</dbReference>
<dbReference type="Gene3D" id="2.120.10.80">
    <property type="entry name" value="Kelch-type beta propeller"/>
    <property type="match status" value="1"/>
</dbReference>
<feature type="region of interest" description="Disordered" evidence="3">
    <location>
        <begin position="609"/>
        <end position="636"/>
    </location>
</feature>
<dbReference type="SMART" id="SM00225">
    <property type="entry name" value="BTB"/>
    <property type="match status" value="1"/>
</dbReference>
<dbReference type="EMBL" id="PZQS01000007">
    <property type="protein sequence ID" value="PVD27352.1"/>
    <property type="molecule type" value="Genomic_DNA"/>
</dbReference>
<evidence type="ECO:0000256" key="3">
    <source>
        <dbReference type="SAM" id="MobiDB-lite"/>
    </source>
</evidence>
<accession>A0A2T7P1P8</accession>
<dbReference type="SMART" id="SM00875">
    <property type="entry name" value="BACK"/>
    <property type="match status" value="1"/>
</dbReference>
<dbReference type="InterPro" id="IPR011333">
    <property type="entry name" value="SKP1/BTB/POZ_sf"/>
</dbReference>
<keyword evidence="1" id="KW-0880">Kelch repeat</keyword>
<gene>
    <name evidence="5" type="ORF">C0Q70_12508</name>
</gene>
<comment type="caution">
    <text evidence="5">The sequence shown here is derived from an EMBL/GenBank/DDBJ whole genome shotgun (WGS) entry which is preliminary data.</text>
</comment>
<keyword evidence="2" id="KW-0677">Repeat</keyword>
<sequence length="662" mass="73961">MARENLTDETFVAVRRGIGEQLNDGDFCDLTVVVGQVEFSCHRVILASVSSFFKTSLKPCWREASNRKVDITHEDVSPEAFGYLIDILYRGEDVVNEQTAKDILKLSIYLQIKFLEDYCLDFLQETLKPHTCLEMWQFALMYNLGKLTVMSFKMVLQEINVVSQQEEMLSLPKSLFLILLSAQKKLKMDDVCKTILRWVEADQDARLIHLWEFLPFVCFLQLSSDYLCEIVTYLNHPFGKILFEKINEGLTYSIKGTQGKDSTIMRRIVARQPVPFTSPEVETRAFIIGGYTDGTKPTQDTYALDVNVRDVKSDNLAPLQGPIGVDFASCTLNNEVYVCGGSELPRFFAVYKPGDNEWEVLPSVPENGCEKHAMAANNCSKIYVFGGLTKNSAGDKVISSKVFIYDIHVKEWKVFCSLPVGVKETTAAALGHRIYLFGGVDCKGANTDVVQCVDTLSGCAYQAGRLPSPACGARAISNGGRIYVVIPEGDILTMLENFLLAEQVEKEMSEEKENGKSNAEPFNSIRSTVSFQKRATMTRRRHFSVCLNAKEIIVCGGESEDGELLSSIQGISVADGLFPRWKYPVLKERRAKFDLHMLNIPTVYLREDPPISDDLSEDEEEVSEPSPPSHNPAVNASTSVPVETLLRGIGIPVPICKNAYLE</sequence>
<dbReference type="SUPFAM" id="SSF117281">
    <property type="entry name" value="Kelch motif"/>
    <property type="match status" value="1"/>
</dbReference>
<keyword evidence="6" id="KW-1185">Reference proteome</keyword>
<dbReference type="SUPFAM" id="SSF54695">
    <property type="entry name" value="POZ domain"/>
    <property type="match status" value="1"/>
</dbReference>
<reference evidence="5 6" key="1">
    <citation type="submission" date="2018-04" db="EMBL/GenBank/DDBJ databases">
        <title>The genome of golden apple snail Pomacea canaliculata provides insight into stress tolerance and invasive adaptation.</title>
        <authorList>
            <person name="Liu C."/>
            <person name="Liu B."/>
            <person name="Ren Y."/>
            <person name="Zhang Y."/>
            <person name="Wang H."/>
            <person name="Li S."/>
            <person name="Jiang F."/>
            <person name="Yin L."/>
            <person name="Zhang G."/>
            <person name="Qian W."/>
            <person name="Fan W."/>
        </authorList>
    </citation>
    <scope>NUCLEOTIDE SEQUENCE [LARGE SCALE GENOMIC DNA]</scope>
    <source>
        <strain evidence="5">SZHN2017</strain>
        <tissue evidence="5">Muscle</tissue>
    </source>
</reference>
<evidence type="ECO:0000313" key="5">
    <source>
        <dbReference type="EMBL" id="PVD27352.1"/>
    </source>
</evidence>
<feature type="compositionally biased region" description="Acidic residues" evidence="3">
    <location>
        <begin position="610"/>
        <end position="623"/>
    </location>
</feature>
<dbReference type="InterPro" id="IPR011705">
    <property type="entry name" value="BACK"/>
</dbReference>
<dbReference type="PANTHER" id="PTHR24412">
    <property type="entry name" value="KELCH PROTEIN"/>
    <property type="match status" value="1"/>
</dbReference>
<evidence type="ECO:0000256" key="2">
    <source>
        <dbReference type="ARBA" id="ARBA00022737"/>
    </source>
</evidence>
<dbReference type="OrthoDB" id="45365at2759"/>
<dbReference type="Proteomes" id="UP000245119">
    <property type="component" value="Linkage Group LG7"/>
</dbReference>
<dbReference type="PROSITE" id="PS50097">
    <property type="entry name" value="BTB"/>
    <property type="match status" value="1"/>
</dbReference>